<dbReference type="Proteomes" id="UP000007800">
    <property type="component" value="Unassembled WGS sequence"/>
</dbReference>
<reference evidence="1 2" key="1">
    <citation type="submission" date="2008-07" db="EMBL/GenBank/DDBJ databases">
        <authorList>
            <person name="El-Sayed N."/>
            <person name="Caler E."/>
            <person name="Inman J."/>
            <person name="Amedeo P."/>
            <person name="Hass B."/>
            <person name="Wortman J."/>
        </authorList>
    </citation>
    <scope>NUCLEOTIDE SEQUENCE [LARGE SCALE GENOMIC DNA]</scope>
    <source>
        <strain evidence="2">ATCC 50983 / TXsc</strain>
    </source>
</reference>
<evidence type="ECO:0000313" key="1">
    <source>
        <dbReference type="EMBL" id="EER11557.1"/>
    </source>
</evidence>
<dbReference type="EMBL" id="GG676484">
    <property type="protein sequence ID" value="EER11557.1"/>
    <property type="molecule type" value="Genomic_DNA"/>
</dbReference>
<dbReference type="InParanoid" id="C5KVD6"/>
<keyword evidence="2" id="KW-1185">Reference proteome</keyword>
<organism evidence="2">
    <name type="scientific">Perkinsus marinus (strain ATCC 50983 / TXsc)</name>
    <dbReference type="NCBI Taxonomy" id="423536"/>
    <lineage>
        <taxon>Eukaryota</taxon>
        <taxon>Sar</taxon>
        <taxon>Alveolata</taxon>
        <taxon>Perkinsozoa</taxon>
        <taxon>Perkinsea</taxon>
        <taxon>Perkinsida</taxon>
        <taxon>Perkinsidae</taxon>
        <taxon>Perkinsus</taxon>
    </lineage>
</organism>
<name>C5KVD6_PERM5</name>
<proteinExistence type="predicted"/>
<gene>
    <name evidence="1" type="ORF">Pmar_PMAR013932</name>
</gene>
<feature type="non-terminal residue" evidence="1">
    <location>
        <position position="83"/>
    </location>
</feature>
<sequence length="83" mass="8955">MAFVLANIEGQEDTPTYRYFQFLGPAMGISGSPAVLQLSGSIMIAESNERTAARLTGRLDDPKAYPIKLALDGACLATPEERH</sequence>
<dbReference type="GeneID" id="9046951"/>
<evidence type="ECO:0000313" key="2">
    <source>
        <dbReference type="Proteomes" id="UP000007800"/>
    </source>
</evidence>
<dbReference type="AlphaFoldDB" id="C5KVD6"/>
<accession>C5KVD6</accession>
<dbReference type="OrthoDB" id="8065733at2759"/>
<protein>
    <submittedName>
        <fullName evidence="1">Uncharacterized protein</fullName>
    </submittedName>
</protein>
<dbReference type="RefSeq" id="XP_002779762.1">
    <property type="nucleotide sequence ID" value="XM_002779716.1"/>
</dbReference>